<reference evidence="2 3" key="1">
    <citation type="submission" date="2021-01" db="EMBL/GenBank/DDBJ databases">
        <title>Genomic Encyclopedia of Type Strains, Phase IV (KMG-IV): sequencing the most valuable type-strain genomes for metagenomic binning, comparative biology and taxonomic classification.</title>
        <authorList>
            <person name="Goeker M."/>
        </authorList>
    </citation>
    <scope>NUCLEOTIDE SEQUENCE [LARGE SCALE GENOMIC DNA]</scope>
    <source>
        <strain evidence="2 3">DSM 105453</strain>
    </source>
</reference>
<accession>A0ABS2R6Y3</accession>
<gene>
    <name evidence="2" type="ORF">JOC94_002400</name>
</gene>
<dbReference type="Proteomes" id="UP000823485">
    <property type="component" value="Unassembled WGS sequence"/>
</dbReference>
<keyword evidence="3" id="KW-1185">Reference proteome</keyword>
<sequence>MEIFYTSLRLLYVIIFFAALLISLRFEWGSEGSDERGKTIANQSYSILFPMLPLGWLTIEMVDQFIQPLNYETYKLLIWFLMTGLTIIHAFNIMILKRKY</sequence>
<dbReference type="RefSeq" id="WP_077112808.1">
    <property type="nucleotide sequence ID" value="NZ_JAFBFH010000014.1"/>
</dbReference>
<name>A0ABS2R6Y3_9BACI</name>
<dbReference type="EMBL" id="JAFBFH010000014">
    <property type="protein sequence ID" value="MBM7715413.1"/>
    <property type="molecule type" value="Genomic_DNA"/>
</dbReference>
<organism evidence="2 3">
    <name type="scientific">Siminovitchia thermophila</name>
    <dbReference type="NCBI Taxonomy" id="1245522"/>
    <lineage>
        <taxon>Bacteria</taxon>
        <taxon>Bacillati</taxon>
        <taxon>Bacillota</taxon>
        <taxon>Bacilli</taxon>
        <taxon>Bacillales</taxon>
        <taxon>Bacillaceae</taxon>
        <taxon>Siminovitchia</taxon>
    </lineage>
</organism>
<keyword evidence="1" id="KW-1133">Transmembrane helix</keyword>
<evidence type="ECO:0000256" key="1">
    <source>
        <dbReference type="SAM" id="Phobius"/>
    </source>
</evidence>
<evidence type="ECO:0000313" key="2">
    <source>
        <dbReference type="EMBL" id="MBM7715413.1"/>
    </source>
</evidence>
<proteinExistence type="predicted"/>
<protein>
    <submittedName>
        <fullName evidence="2">Uncharacterized protein</fullName>
    </submittedName>
</protein>
<comment type="caution">
    <text evidence="2">The sequence shown here is derived from an EMBL/GenBank/DDBJ whole genome shotgun (WGS) entry which is preliminary data.</text>
</comment>
<keyword evidence="1" id="KW-0812">Transmembrane</keyword>
<evidence type="ECO:0000313" key="3">
    <source>
        <dbReference type="Proteomes" id="UP000823485"/>
    </source>
</evidence>
<feature type="transmembrane region" description="Helical" evidence="1">
    <location>
        <begin position="78"/>
        <end position="96"/>
    </location>
</feature>
<keyword evidence="1" id="KW-0472">Membrane</keyword>
<feature type="transmembrane region" description="Helical" evidence="1">
    <location>
        <begin position="6"/>
        <end position="26"/>
    </location>
</feature>
<feature type="transmembrane region" description="Helical" evidence="1">
    <location>
        <begin position="47"/>
        <end position="66"/>
    </location>
</feature>